<keyword evidence="3" id="KW-1185">Reference proteome</keyword>
<dbReference type="AlphaFoldDB" id="A0AAD7DHG1"/>
<sequence length="550" mass="60340">MKRIGSPNHRAHPECICVACSDDRTERRCKNPNACAAAVRTRLLQILPKWRPSAPDPPVAPPNPAVEGTTVFRPPPEISNLTDGFRIFTKDRGDDPPPPPGALPVSADESPVRAVIGGHIELSGTLDAKAAAGVWYAPNDPRNAGSLIPEGTAPKQGCGEIVAALLAAQAAPPNASLFIAGKRSTVTAAMNTHLQTWEDNRWIGVPNPAPLQALAACLRSRHGTTSFTVVQDAADRPACKAARTLAREAASEGVAATLNLTIPASAKIQGAKLSKMTQKNAYRMIRSLRETPPRRTTTTTVSLVQDVAKTRTGHAPTPKIIWESIRHKDISRQIKPWLWKSLHGAHRIGDYWSHIPGFEDRATCSHCNVTESLQHILLECTRPGQAQIWALAHKLWRRKTGEPLPTPSMGMVLGSALTTFEDESKQKLPSGLNRLYRIVVSESAFLIWKLRNECVITRNGAAPSIFEVHNRWVSLVNERLKIDQFMANHRSDQNKILVLPEVVLQTWSRTLLDEATLPKNWLREPRVLVGIGTLSSHPVSPPPRGRNRHS</sequence>
<reference evidence="2" key="1">
    <citation type="submission" date="2023-03" db="EMBL/GenBank/DDBJ databases">
        <title>Massive genome expansion in bonnet fungi (Mycena s.s.) driven by repeated elements and novel gene families across ecological guilds.</title>
        <authorList>
            <consortium name="Lawrence Berkeley National Laboratory"/>
            <person name="Harder C.B."/>
            <person name="Miyauchi S."/>
            <person name="Viragh M."/>
            <person name="Kuo A."/>
            <person name="Thoen E."/>
            <person name="Andreopoulos B."/>
            <person name="Lu D."/>
            <person name="Skrede I."/>
            <person name="Drula E."/>
            <person name="Henrissat B."/>
            <person name="Morin E."/>
            <person name="Kohler A."/>
            <person name="Barry K."/>
            <person name="LaButti K."/>
            <person name="Morin E."/>
            <person name="Salamov A."/>
            <person name="Lipzen A."/>
            <person name="Mereny Z."/>
            <person name="Hegedus B."/>
            <person name="Baldrian P."/>
            <person name="Stursova M."/>
            <person name="Weitz H."/>
            <person name="Taylor A."/>
            <person name="Grigoriev I.V."/>
            <person name="Nagy L.G."/>
            <person name="Martin F."/>
            <person name="Kauserud H."/>
        </authorList>
    </citation>
    <scope>NUCLEOTIDE SEQUENCE</scope>
    <source>
        <strain evidence="2">CBHHK067</strain>
    </source>
</reference>
<accession>A0AAD7DHG1</accession>
<feature type="compositionally biased region" description="Pro residues" evidence="1">
    <location>
        <begin position="54"/>
        <end position="64"/>
    </location>
</feature>
<feature type="region of interest" description="Disordered" evidence="1">
    <location>
        <begin position="52"/>
        <end position="77"/>
    </location>
</feature>
<organism evidence="2 3">
    <name type="scientific">Mycena rosella</name>
    <name type="common">Pink bonnet</name>
    <name type="synonym">Agaricus rosellus</name>
    <dbReference type="NCBI Taxonomy" id="1033263"/>
    <lineage>
        <taxon>Eukaryota</taxon>
        <taxon>Fungi</taxon>
        <taxon>Dikarya</taxon>
        <taxon>Basidiomycota</taxon>
        <taxon>Agaricomycotina</taxon>
        <taxon>Agaricomycetes</taxon>
        <taxon>Agaricomycetidae</taxon>
        <taxon>Agaricales</taxon>
        <taxon>Marasmiineae</taxon>
        <taxon>Mycenaceae</taxon>
        <taxon>Mycena</taxon>
    </lineage>
</organism>
<evidence type="ECO:0000256" key="1">
    <source>
        <dbReference type="SAM" id="MobiDB-lite"/>
    </source>
</evidence>
<gene>
    <name evidence="2" type="ORF">B0H17DRAFT_1285060</name>
</gene>
<proteinExistence type="predicted"/>
<evidence type="ECO:0000313" key="3">
    <source>
        <dbReference type="Proteomes" id="UP001221757"/>
    </source>
</evidence>
<dbReference type="GO" id="GO:0003676">
    <property type="term" value="F:nucleic acid binding"/>
    <property type="evidence" value="ECO:0007669"/>
    <property type="project" value="InterPro"/>
</dbReference>
<evidence type="ECO:0000313" key="2">
    <source>
        <dbReference type="EMBL" id="KAJ7691876.1"/>
    </source>
</evidence>
<dbReference type="InterPro" id="IPR036397">
    <property type="entry name" value="RNaseH_sf"/>
</dbReference>
<comment type="caution">
    <text evidence="2">The sequence shown here is derived from an EMBL/GenBank/DDBJ whole genome shotgun (WGS) entry which is preliminary data.</text>
</comment>
<evidence type="ECO:0008006" key="4">
    <source>
        <dbReference type="Google" id="ProtNLM"/>
    </source>
</evidence>
<dbReference type="Gene3D" id="3.30.420.10">
    <property type="entry name" value="Ribonuclease H-like superfamily/Ribonuclease H"/>
    <property type="match status" value="1"/>
</dbReference>
<dbReference type="EMBL" id="JARKIE010000055">
    <property type="protein sequence ID" value="KAJ7691876.1"/>
    <property type="molecule type" value="Genomic_DNA"/>
</dbReference>
<protein>
    <recommendedName>
        <fullName evidence="4">Reverse transcriptase zinc-binding domain-containing protein</fullName>
    </recommendedName>
</protein>
<dbReference type="Proteomes" id="UP001221757">
    <property type="component" value="Unassembled WGS sequence"/>
</dbReference>
<name>A0AAD7DHG1_MYCRO</name>